<dbReference type="PANTHER" id="PTHR46524:SF12">
    <property type="entry name" value="CW-TYPE DOMAIN-CONTAINING PROTEIN"/>
    <property type="match status" value="1"/>
</dbReference>
<evidence type="ECO:0000256" key="1">
    <source>
        <dbReference type="SAM" id="MobiDB-lite"/>
    </source>
</evidence>
<evidence type="ECO:0000259" key="2">
    <source>
        <dbReference type="Pfam" id="PF24756"/>
    </source>
</evidence>
<sequence length="984" mass="108307">MNRCDISEDETTKAVTELDQKNNLQNLSAGVAPKITSVHSMHSEQNHHRVDSHAVSSLGKKKPALKDIAKVDRTCGQTQRLKYAKTCSQDSVKSTSLNDVNQLPAESNLSKKAGLCDSKSQNLVVEKHLPGLNEYQMETGDADQVKKKNKSKNGSGVSKKHRIEEMYAGDKRKISDMDSEMVGFNAKDTLSNKISGKDSQIASNYSFQERVKDGRKERLLISLKLGEKAQQQVSSDGGSSVVRPGEKRNASPKKRKLLERQGSQDGLDGQKHEESCSKKAKISRIPKTEGRESSANSDDGSLNRKKQLSHTLLSGGKNHKADVIEEGRIRNNDQQPLKHRRKYTLEQTLDGVPSFRKDIGSTQVSMTATSSSSKISGSLKARVAVDDVKGSPIESVSSSPFRISVNAGLSVVGKPRRCVEGEGDDKNDPRGTARKAKVSDSCHPELCNSVPLDYEDRGSDVENVRKAEFPTLPSEVGDIMDHHGLRARSYNEVRLDKKHNVRVLFPQKSSKSSSLRPKERKKSSISDTDNGKLELWDSVTEQEDLASNKIDLKSRSPFHGKMDSVKKCMPVKLTVISKDEREYVTGTDHVRQCDKVSTMGNHSEVWEHHDSDARADAVCMKPSATFQKKNSGDFEGENKVDSVRRESTKGRTDGEIKGGQCHQSVVSSQEPGSFDRLPIHASANGDELKGLKLPIDAVTKKRSGQSVENHVPDLRDVKDLNASGPGTLSFSYQTASGALKDAMETSDYADRLKSSGFSFESNEQYFQAALKFLLGASLQETYNSEENKPGEMSQIQAYNTAARLCKCCAIEYESRREMAATALVYKCVEVAYWRLVYCKTSASIRDQGELQASLQMSTQGESPSSCTSDVDNLTNQATMDKLNLVKGTAPHVAGSPVFVARNHLHFLRLLDFTQDVNLAVEASRKCQNTFLAANVAAQEAQHREYIASIKKAIDFSFQDIEGFIHLVQLAMKAISRSGFGGTGD</sequence>
<dbReference type="OrthoDB" id="757982at2759"/>
<proteinExistence type="predicted"/>
<keyword evidence="4" id="KW-1185">Reference proteome</keyword>
<dbReference type="InterPro" id="IPR055300">
    <property type="entry name" value="CWZF3/5/7"/>
</dbReference>
<feature type="compositionally biased region" description="Basic and acidic residues" evidence="1">
    <location>
        <begin position="319"/>
        <end position="331"/>
    </location>
</feature>
<feature type="compositionally biased region" description="Basic and acidic residues" evidence="1">
    <location>
        <begin position="630"/>
        <end position="656"/>
    </location>
</feature>
<dbReference type="AlphaFoldDB" id="A0A9Q0GAE4"/>
<comment type="caution">
    <text evidence="3">The sequence shown here is derived from an EMBL/GenBank/DDBJ whole genome shotgun (WGS) entry which is preliminary data.</text>
</comment>
<accession>A0A9Q0GAE4</accession>
<feature type="region of interest" description="Disordered" evidence="1">
    <location>
        <begin position="227"/>
        <end position="336"/>
    </location>
</feature>
<evidence type="ECO:0000313" key="4">
    <source>
        <dbReference type="Proteomes" id="UP001141552"/>
    </source>
</evidence>
<dbReference type="EMBL" id="JAKUCV010001756">
    <property type="protein sequence ID" value="KAJ4845167.1"/>
    <property type="molecule type" value="Genomic_DNA"/>
</dbReference>
<name>A0A9Q0GAE4_9ROSI</name>
<feature type="compositionally biased region" description="Basic and acidic residues" evidence="1">
    <location>
        <begin position="268"/>
        <end position="277"/>
    </location>
</feature>
<organism evidence="3 4">
    <name type="scientific">Turnera subulata</name>
    <dbReference type="NCBI Taxonomy" id="218843"/>
    <lineage>
        <taxon>Eukaryota</taxon>
        <taxon>Viridiplantae</taxon>
        <taxon>Streptophyta</taxon>
        <taxon>Embryophyta</taxon>
        <taxon>Tracheophyta</taxon>
        <taxon>Spermatophyta</taxon>
        <taxon>Magnoliopsida</taxon>
        <taxon>eudicotyledons</taxon>
        <taxon>Gunneridae</taxon>
        <taxon>Pentapetalae</taxon>
        <taxon>rosids</taxon>
        <taxon>fabids</taxon>
        <taxon>Malpighiales</taxon>
        <taxon>Passifloraceae</taxon>
        <taxon>Turnera</taxon>
    </lineage>
</organism>
<feature type="region of interest" description="Disordered" evidence="1">
    <location>
        <begin position="629"/>
        <end position="659"/>
    </location>
</feature>
<feature type="compositionally biased region" description="Basic and acidic residues" evidence="1">
    <location>
        <begin position="162"/>
        <end position="171"/>
    </location>
</feature>
<feature type="compositionally biased region" description="Low complexity" evidence="1">
    <location>
        <begin position="230"/>
        <end position="242"/>
    </location>
</feature>
<evidence type="ECO:0000313" key="3">
    <source>
        <dbReference type="EMBL" id="KAJ4845167.1"/>
    </source>
</evidence>
<feature type="domain" description="CWZF3/5/7 THD" evidence="2">
    <location>
        <begin position="736"/>
        <end position="975"/>
    </location>
</feature>
<reference evidence="3" key="1">
    <citation type="submission" date="2022-02" db="EMBL/GenBank/DDBJ databases">
        <authorList>
            <person name="Henning P.M."/>
            <person name="McCubbin A.G."/>
            <person name="Shore J.S."/>
        </authorList>
    </citation>
    <scope>NUCLEOTIDE SEQUENCE</scope>
    <source>
        <strain evidence="3">F60SS</strain>
        <tissue evidence="3">Leaves</tissue>
    </source>
</reference>
<feature type="region of interest" description="Disordered" evidence="1">
    <location>
        <begin position="418"/>
        <end position="442"/>
    </location>
</feature>
<feature type="region of interest" description="Disordered" evidence="1">
    <location>
        <begin position="139"/>
        <end position="171"/>
    </location>
</feature>
<dbReference type="PANTHER" id="PTHR46524">
    <property type="entry name" value="CW-TYPE ZINC FINGER"/>
    <property type="match status" value="1"/>
</dbReference>
<feature type="region of interest" description="Disordered" evidence="1">
    <location>
        <begin position="505"/>
        <end position="530"/>
    </location>
</feature>
<reference evidence="3" key="2">
    <citation type="journal article" date="2023" name="Plants (Basel)">
        <title>Annotation of the Turnera subulata (Passifloraceae) Draft Genome Reveals the S-Locus Evolved after the Divergence of Turneroideae from Passifloroideae in a Stepwise Manner.</title>
        <authorList>
            <person name="Henning P.M."/>
            <person name="Roalson E.H."/>
            <person name="Mir W."/>
            <person name="McCubbin A.G."/>
            <person name="Shore J.S."/>
        </authorList>
    </citation>
    <scope>NUCLEOTIDE SEQUENCE</scope>
    <source>
        <strain evidence="3">F60SS</strain>
    </source>
</reference>
<dbReference type="InterPro" id="IPR056406">
    <property type="entry name" value="THD_CWZF3/5/7"/>
</dbReference>
<dbReference type="Proteomes" id="UP001141552">
    <property type="component" value="Unassembled WGS sequence"/>
</dbReference>
<dbReference type="Pfam" id="PF24756">
    <property type="entry name" value="THD_CWZF3-5-7"/>
    <property type="match status" value="1"/>
</dbReference>
<gene>
    <name evidence="3" type="ORF">Tsubulata_018453</name>
</gene>
<protein>
    <recommendedName>
        <fullName evidence="2">CWZF3/5/7 THD domain-containing protein</fullName>
    </recommendedName>
</protein>